<dbReference type="Gene3D" id="3.40.50.1110">
    <property type="entry name" value="SGNH hydrolase"/>
    <property type="match status" value="1"/>
</dbReference>
<keyword evidence="2" id="KW-0472">Membrane</keyword>
<dbReference type="InterPro" id="IPR033447">
    <property type="entry name" value="OSK"/>
</dbReference>
<dbReference type="InterPro" id="IPR051532">
    <property type="entry name" value="Ester_Hydrolysis_Enzymes"/>
</dbReference>
<protein>
    <submittedName>
        <fullName evidence="5">Uncharacterized protein LOC102808526</fullName>
    </submittedName>
</protein>
<feature type="compositionally biased region" description="Basic and acidic residues" evidence="1">
    <location>
        <begin position="296"/>
        <end position="319"/>
    </location>
</feature>
<evidence type="ECO:0000313" key="4">
    <source>
        <dbReference type="Proteomes" id="UP000694865"/>
    </source>
</evidence>
<feature type="region of interest" description="Disordered" evidence="1">
    <location>
        <begin position="249"/>
        <end position="319"/>
    </location>
</feature>
<keyword evidence="4" id="KW-1185">Reference proteome</keyword>
<dbReference type="GeneID" id="102808526"/>
<keyword evidence="2" id="KW-1133">Transmembrane helix</keyword>
<sequence>MVHKEMVGKEDICYCCTLVSMALISPLVVVVVALLDAGTSLALVYDTMMESATRDLDIKGRRNVNNDKQIKPSNSGKKDESAKQSNKIVLIGDSLLKHINEEQLSRNRVEKVRSSTLADATNHINAMSLKDVDKIILHVGSNDIANNRKSEDVAEDIMNLAQQTKSNMKPANKIIISGILPRGNTDMNKKIKEVNLKVKSYVDNQDGIVFVDHKKLYGAKKYYHVDNVHLNDIGTEVLASNIINAMRNKPRAENRLSSDRQQRYNTKRQITQNCSTGSTSHHNNNKRQTTRNTLDNSHKDNKEMEITRTEMTGHEQRAM</sequence>
<accession>A0ABM0MB12</accession>
<feature type="compositionally biased region" description="Basic and acidic residues" evidence="1">
    <location>
        <begin position="250"/>
        <end position="262"/>
    </location>
</feature>
<reference evidence="5" key="1">
    <citation type="submission" date="2025-08" db="UniProtKB">
        <authorList>
            <consortium name="RefSeq"/>
        </authorList>
    </citation>
    <scope>IDENTIFICATION</scope>
    <source>
        <tissue evidence="5">Testes</tissue>
    </source>
</reference>
<keyword evidence="2" id="KW-0812">Transmembrane</keyword>
<evidence type="ECO:0000256" key="1">
    <source>
        <dbReference type="SAM" id="MobiDB-lite"/>
    </source>
</evidence>
<dbReference type="InterPro" id="IPR036514">
    <property type="entry name" value="SGNH_hydro_sf"/>
</dbReference>
<feature type="region of interest" description="Disordered" evidence="1">
    <location>
        <begin position="59"/>
        <end position="84"/>
    </location>
</feature>
<feature type="domain" description="OSK" evidence="3">
    <location>
        <begin position="115"/>
        <end position="206"/>
    </location>
</feature>
<dbReference type="SUPFAM" id="SSF52266">
    <property type="entry name" value="SGNH hydrolase"/>
    <property type="match status" value="1"/>
</dbReference>
<dbReference type="RefSeq" id="XP_006817203.1">
    <property type="nucleotide sequence ID" value="XM_006817140.1"/>
</dbReference>
<name>A0ABM0MB12_SACKO</name>
<dbReference type="Pfam" id="PF17182">
    <property type="entry name" value="OSK"/>
    <property type="match status" value="1"/>
</dbReference>
<evidence type="ECO:0000313" key="5">
    <source>
        <dbReference type="RefSeq" id="XP_006817203.1"/>
    </source>
</evidence>
<feature type="compositionally biased region" description="Basic and acidic residues" evidence="1">
    <location>
        <begin position="59"/>
        <end position="82"/>
    </location>
</feature>
<evidence type="ECO:0000259" key="3">
    <source>
        <dbReference type="Pfam" id="PF17182"/>
    </source>
</evidence>
<feature type="compositionally biased region" description="Polar residues" evidence="1">
    <location>
        <begin position="263"/>
        <end position="282"/>
    </location>
</feature>
<proteinExistence type="predicted"/>
<gene>
    <name evidence="5" type="primary">LOC102808526</name>
</gene>
<evidence type="ECO:0000256" key="2">
    <source>
        <dbReference type="SAM" id="Phobius"/>
    </source>
</evidence>
<dbReference type="Proteomes" id="UP000694865">
    <property type="component" value="Unplaced"/>
</dbReference>
<feature type="transmembrane region" description="Helical" evidence="2">
    <location>
        <begin position="12"/>
        <end position="35"/>
    </location>
</feature>
<organism evidence="4 5">
    <name type="scientific">Saccoglossus kowalevskii</name>
    <name type="common">Acorn worm</name>
    <dbReference type="NCBI Taxonomy" id="10224"/>
    <lineage>
        <taxon>Eukaryota</taxon>
        <taxon>Metazoa</taxon>
        <taxon>Hemichordata</taxon>
        <taxon>Enteropneusta</taxon>
        <taxon>Harrimaniidae</taxon>
        <taxon>Saccoglossus</taxon>
    </lineage>
</organism>
<dbReference type="PANTHER" id="PTHR30383:SF29">
    <property type="entry name" value="SGNH HYDROLASE-TYPE ESTERASE DOMAIN-CONTAINING PROTEIN"/>
    <property type="match status" value="1"/>
</dbReference>
<dbReference type="PANTHER" id="PTHR30383">
    <property type="entry name" value="THIOESTERASE 1/PROTEASE 1/LYSOPHOSPHOLIPASE L1"/>
    <property type="match status" value="1"/>
</dbReference>